<dbReference type="NCBIfam" id="NF009314">
    <property type="entry name" value="PRK12674.1-2"/>
    <property type="match status" value="1"/>
</dbReference>
<dbReference type="Pfam" id="PF03334">
    <property type="entry name" value="PhaG_MnhG_YufB"/>
    <property type="match status" value="1"/>
</dbReference>
<dbReference type="RefSeq" id="WP_322185810.1">
    <property type="nucleotide sequence ID" value="NZ_JAXLPB010000001.1"/>
</dbReference>
<dbReference type="Proteomes" id="UP001294412">
    <property type="component" value="Unassembled WGS sequence"/>
</dbReference>
<keyword evidence="2" id="KW-0472">Membrane</keyword>
<dbReference type="InterPro" id="IPR005133">
    <property type="entry name" value="PhaG_MnhG_YufB"/>
</dbReference>
<reference evidence="3 4" key="1">
    <citation type="submission" date="2023-12" db="EMBL/GenBank/DDBJ databases">
        <title>Description of Novel Strain Fulvimarina sp. 2208YS6-2-32 isolated from Uroteuthis (Photololigo) edulis.</title>
        <authorList>
            <person name="Park J.-S."/>
        </authorList>
    </citation>
    <scope>NUCLEOTIDE SEQUENCE [LARGE SCALE GENOMIC DNA]</scope>
    <source>
        <strain evidence="3 4">2208YS6-2-32</strain>
    </source>
</reference>
<protein>
    <submittedName>
        <fullName evidence="3">Monovalent cation/H(+) antiporter subunit G</fullName>
    </submittedName>
</protein>
<evidence type="ECO:0000256" key="1">
    <source>
        <dbReference type="SAM" id="MobiDB-lite"/>
    </source>
</evidence>
<proteinExistence type="predicted"/>
<dbReference type="NCBIfam" id="TIGR01300">
    <property type="entry name" value="CPA3_mnhG_phaG"/>
    <property type="match status" value="1"/>
</dbReference>
<feature type="transmembrane region" description="Helical" evidence="2">
    <location>
        <begin position="6"/>
        <end position="28"/>
    </location>
</feature>
<feature type="region of interest" description="Disordered" evidence="1">
    <location>
        <begin position="129"/>
        <end position="153"/>
    </location>
</feature>
<sequence length="153" mass="16520">MTAIFYIIEGVLILGGSLFIALAAVGIIRLPDLYTRMHSASKAGAVGSGFLLLALAFNSSSTPETLRALAAIVFFLLTTPIAAHLLGKASYAVGYKLWPGSVLDEMPEVEPSAGKEVAAGRPQEEFFRGKADEPAWRRDRRGARQRWSDLGKK</sequence>
<accession>A0ABU5HZ15</accession>
<dbReference type="PANTHER" id="PTHR34703">
    <property type="entry name" value="ANTIPORTER SUBUNIT MNHG2-RELATED"/>
    <property type="match status" value="1"/>
</dbReference>
<keyword evidence="2" id="KW-0812">Transmembrane</keyword>
<comment type="caution">
    <text evidence="3">The sequence shown here is derived from an EMBL/GenBank/DDBJ whole genome shotgun (WGS) entry which is preliminary data.</text>
</comment>
<evidence type="ECO:0000256" key="2">
    <source>
        <dbReference type="SAM" id="Phobius"/>
    </source>
</evidence>
<feature type="transmembrane region" description="Helical" evidence="2">
    <location>
        <begin position="69"/>
        <end position="87"/>
    </location>
</feature>
<keyword evidence="4" id="KW-1185">Reference proteome</keyword>
<gene>
    <name evidence="3" type="primary">mnhG</name>
    <name evidence="3" type="ORF">U0C82_04255</name>
</gene>
<organism evidence="3 4">
    <name type="scientific">Fulvimarina uroteuthidis</name>
    <dbReference type="NCBI Taxonomy" id="3098149"/>
    <lineage>
        <taxon>Bacteria</taxon>
        <taxon>Pseudomonadati</taxon>
        <taxon>Pseudomonadota</taxon>
        <taxon>Alphaproteobacteria</taxon>
        <taxon>Hyphomicrobiales</taxon>
        <taxon>Aurantimonadaceae</taxon>
        <taxon>Fulvimarina</taxon>
    </lineage>
</organism>
<evidence type="ECO:0000313" key="3">
    <source>
        <dbReference type="EMBL" id="MDY8108364.1"/>
    </source>
</evidence>
<keyword evidence="2" id="KW-1133">Transmembrane helix</keyword>
<dbReference type="PANTHER" id="PTHR34703:SF1">
    <property type="entry name" value="ANTIPORTER SUBUNIT MNHG2-RELATED"/>
    <property type="match status" value="1"/>
</dbReference>
<evidence type="ECO:0000313" key="4">
    <source>
        <dbReference type="Proteomes" id="UP001294412"/>
    </source>
</evidence>
<dbReference type="EMBL" id="JAXLPB010000001">
    <property type="protein sequence ID" value="MDY8108364.1"/>
    <property type="molecule type" value="Genomic_DNA"/>
</dbReference>
<name>A0ABU5HZ15_9HYPH</name>